<dbReference type="AlphaFoldDB" id="A0AAD8CP11"/>
<feature type="repeat" description="ANK" evidence="3">
    <location>
        <begin position="89"/>
        <end position="116"/>
    </location>
</feature>
<dbReference type="SUPFAM" id="SSF48403">
    <property type="entry name" value="Ankyrin repeat"/>
    <property type="match status" value="1"/>
</dbReference>
<dbReference type="InterPro" id="IPR002110">
    <property type="entry name" value="Ankyrin_rpt"/>
</dbReference>
<dbReference type="Pfam" id="PF12796">
    <property type="entry name" value="Ank_2"/>
    <property type="match status" value="1"/>
</dbReference>
<feature type="repeat" description="ANK" evidence="3">
    <location>
        <begin position="155"/>
        <end position="187"/>
    </location>
</feature>
<feature type="repeat" description="ANK" evidence="3">
    <location>
        <begin position="56"/>
        <end position="88"/>
    </location>
</feature>
<keyword evidence="2 3" id="KW-0040">ANK repeat</keyword>
<proteinExistence type="predicted"/>
<organism evidence="5 6">
    <name type="scientific">Acipenser oxyrinchus oxyrinchus</name>
    <dbReference type="NCBI Taxonomy" id="40147"/>
    <lineage>
        <taxon>Eukaryota</taxon>
        <taxon>Metazoa</taxon>
        <taxon>Chordata</taxon>
        <taxon>Craniata</taxon>
        <taxon>Vertebrata</taxon>
        <taxon>Euteleostomi</taxon>
        <taxon>Actinopterygii</taxon>
        <taxon>Chondrostei</taxon>
        <taxon>Acipenseriformes</taxon>
        <taxon>Acipenseridae</taxon>
        <taxon>Acipenser</taxon>
    </lineage>
</organism>
<dbReference type="PANTHER" id="PTHR24171">
    <property type="entry name" value="ANKYRIN REPEAT DOMAIN-CONTAINING PROTEIN 39-RELATED"/>
    <property type="match status" value="1"/>
</dbReference>
<dbReference type="PROSITE" id="PS50088">
    <property type="entry name" value="ANK_REPEAT"/>
    <property type="match status" value="3"/>
</dbReference>
<dbReference type="Gene3D" id="1.25.40.20">
    <property type="entry name" value="Ankyrin repeat-containing domain"/>
    <property type="match status" value="2"/>
</dbReference>
<dbReference type="Proteomes" id="UP001230051">
    <property type="component" value="Unassembled WGS sequence"/>
</dbReference>
<gene>
    <name evidence="5" type="ORF">AOXY_G29815</name>
    <name evidence="4" type="ORF">AOXY_G30071</name>
</gene>
<sequence>MARYGAAHCMYKLMQERKGLLEDLLPSLACGAVTGNDFLSLQEILSRVDVNCGDYDGTTPLHMAAICGNTDMVKFLLARGAEPTVRDRFGGTPLYLAIKYRNYDIIKILRAKGASLALPPVRVGLEICNAVATKDFQLLHGWFLSGTNLEEADYDTRTPMHVAVSANDPEMVEKLLYYGATPLVRDNWGRTAVDDARRGELQEILKIFHPKYTEQFPTMEAYQKFKSEHSSGEI</sequence>
<evidence type="ECO:0000313" key="4">
    <source>
        <dbReference type="EMBL" id="KAK1153190.1"/>
    </source>
</evidence>
<dbReference type="Pfam" id="PF13857">
    <property type="entry name" value="Ank_5"/>
    <property type="match status" value="1"/>
</dbReference>
<keyword evidence="1" id="KW-0677">Repeat</keyword>
<dbReference type="EMBL" id="JAGXEW010000042">
    <property type="protein sequence ID" value="KAK1153190.1"/>
    <property type="molecule type" value="Genomic_DNA"/>
</dbReference>
<evidence type="ECO:0000256" key="3">
    <source>
        <dbReference type="PROSITE-ProRule" id="PRU00023"/>
    </source>
</evidence>
<dbReference type="SMART" id="SM00248">
    <property type="entry name" value="ANK"/>
    <property type="match status" value="3"/>
</dbReference>
<comment type="caution">
    <text evidence="5">The sequence shown here is derived from an EMBL/GenBank/DDBJ whole genome shotgun (WGS) entry which is preliminary data.</text>
</comment>
<dbReference type="PROSITE" id="PS50297">
    <property type="entry name" value="ANK_REP_REGION"/>
    <property type="match status" value="3"/>
</dbReference>
<reference evidence="5" key="1">
    <citation type="submission" date="2022-02" db="EMBL/GenBank/DDBJ databases">
        <title>Atlantic sturgeon de novo genome assembly.</title>
        <authorList>
            <person name="Stock M."/>
            <person name="Klopp C."/>
            <person name="Guiguen Y."/>
            <person name="Cabau C."/>
            <person name="Parinello H."/>
            <person name="Santidrian Yebra-Pimentel E."/>
            <person name="Kuhl H."/>
            <person name="Dirks R.P."/>
            <person name="Guessner J."/>
            <person name="Wuertz S."/>
            <person name="Du K."/>
            <person name="Schartl M."/>
        </authorList>
    </citation>
    <scope>NUCLEOTIDE SEQUENCE</scope>
    <source>
        <strain evidence="5">STURGEONOMICS-FGT-2020</strain>
        <tissue evidence="5">Whole blood</tissue>
    </source>
</reference>
<evidence type="ECO:0000256" key="1">
    <source>
        <dbReference type="ARBA" id="ARBA00022737"/>
    </source>
</evidence>
<dbReference type="EMBL" id="JAGXEW010000040">
    <property type="protein sequence ID" value="KAK1153682.1"/>
    <property type="molecule type" value="Genomic_DNA"/>
</dbReference>
<dbReference type="InterPro" id="IPR036770">
    <property type="entry name" value="Ankyrin_rpt-contain_sf"/>
</dbReference>
<name>A0AAD8CP11_ACIOX</name>
<keyword evidence="6" id="KW-1185">Reference proteome</keyword>
<evidence type="ECO:0000256" key="2">
    <source>
        <dbReference type="ARBA" id="ARBA00023043"/>
    </source>
</evidence>
<accession>A0AAD8CP11</accession>
<evidence type="ECO:0000313" key="6">
    <source>
        <dbReference type="Proteomes" id="UP001230051"/>
    </source>
</evidence>
<evidence type="ECO:0000313" key="5">
    <source>
        <dbReference type="EMBL" id="KAK1153682.1"/>
    </source>
</evidence>
<protein>
    <submittedName>
        <fullName evidence="5">L-asparaginase-like</fullName>
    </submittedName>
</protein>